<dbReference type="AlphaFoldDB" id="A0A919MHY9"/>
<gene>
    <name evidence="1" type="ORF">Afe05nite_81630</name>
</gene>
<comment type="caution">
    <text evidence="1">The sequence shown here is derived from an EMBL/GenBank/DDBJ whole genome shotgun (WGS) entry which is preliminary data.</text>
</comment>
<evidence type="ECO:0000313" key="2">
    <source>
        <dbReference type="Proteomes" id="UP000598174"/>
    </source>
</evidence>
<name>A0A919MHY9_9ACTN</name>
<dbReference type="RefSeq" id="WP_203822663.1">
    <property type="nucleotide sequence ID" value="NZ_BAAABP010000005.1"/>
</dbReference>
<keyword evidence="2" id="KW-1185">Reference proteome</keyword>
<dbReference type="EMBL" id="BOMM01000081">
    <property type="protein sequence ID" value="GIE16323.1"/>
    <property type="molecule type" value="Genomic_DNA"/>
</dbReference>
<sequence>MTQLTDHADQEIAQLIRIAEDVQRDPAERAIALLTAHQRWDVGGCLCGWAKLGKSHAGHLVDVLAQAGLLAEADHDATRCQAETWSWRHFNTELADGYWIRCSLAGQHDRHKDSHTGLTWVEGPR</sequence>
<evidence type="ECO:0000313" key="1">
    <source>
        <dbReference type="EMBL" id="GIE16323.1"/>
    </source>
</evidence>
<accession>A0A919MHY9</accession>
<organism evidence="1 2">
    <name type="scientific">Paractinoplanes ferrugineus</name>
    <dbReference type="NCBI Taxonomy" id="113564"/>
    <lineage>
        <taxon>Bacteria</taxon>
        <taxon>Bacillati</taxon>
        <taxon>Actinomycetota</taxon>
        <taxon>Actinomycetes</taxon>
        <taxon>Micromonosporales</taxon>
        <taxon>Micromonosporaceae</taxon>
        <taxon>Paractinoplanes</taxon>
    </lineage>
</organism>
<reference evidence="1" key="1">
    <citation type="submission" date="2021-01" db="EMBL/GenBank/DDBJ databases">
        <title>Whole genome shotgun sequence of Actinoplanes ferrugineus NBRC 15555.</title>
        <authorList>
            <person name="Komaki H."/>
            <person name="Tamura T."/>
        </authorList>
    </citation>
    <scope>NUCLEOTIDE SEQUENCE</scope>
    <source>
        <strain evidence="1">NBRC 15555</strain>
    </source>
</reference>
<proteinExistence type="predicted"/>
<protein>
    <submittedName>
        <fullName evidence="1">Uncharacterized protein</fullName>
    </submittedName>
</protein>
<dbReference type="Proteomes" id="UP000598174">
    <property type="component" value="Unassembled WGS sequence"/>
</dbReference>